<organism evidence="2 3">
    <name type="scientific">Paracoccus chinensis</name>
    <dbReference type="NCBI Taxonomy" id="525640"/>
    <lineage>
        <taxon>Bacteria</taxon>
        <taxon>Pseudomonadati</taxon>
        <taxon>Pseudomonadota</taxon>
        <taxon>Alphaproteobacteria</taxon>
        <taxon>Rhodobacterales</taxon>
        <taxon>Paracoccaceae</taxon>
        <taxon>Paracoccus</taxon>
    </lineage>
</organism>
<dbReference type="AlphaFoldDB" id="A0A1G9GDR3"/>
<evidence type="ECO:0000313" key="3">
    <source>
        <dbReference type="Proteomes" id="UP000199555"/>
    </source>
</evidence>
<accession>A0A1G9GDR3</accession>
<proteinExistence type="predicted"/>
<name>A0A1G9GDR3_9RHOB</name>
<sequence length="60" mass="6798">MNRTDHADRPQGLMADLDNRARSVRRLPNTRALDVLTQMYAYHDIQAPAGQMESAYDHAA</sequence>
<evidence type="ECO:0000256" key="1">
    <source>
        <dbReference type="SAM" id="MobiDB-lite"/>
    </source>
</evidence>
<dbReference type="Proteomes" id="UP000199555">
    <property type="component" value="Unassembled WGS sequence"/>
</dbReference>
<protein>
    <submittedName>
        <fullName evidence="2">Uncharacterized protein</fullName>
    </submittedName>
</protein>
<reference evidence="3" key="1">
    <citation type="submission" date="2016-10" db="EMBL/GenBank/DDBJ databases">
        <authorList>
            <person name="Varghese N."/>
            <person name="Submissions S."/>
        </authorList>
    </citation>
    <scope>NUCLEOTIDE SEQUENCE [LARGE SCALE GENOMIC DNA]</scope>
    <source>
        <strain evidence="3">CGMCC 1.7655</strain>
    </source>
</reference>
<evidence type="ECO:0000313" key="2">
    <source>
        <dbReference type="EMBL" id="SDK98836.1"/>
    </source>
</evidence>
<dbReference type="EMBL" id="FNGE01000005">
    <property type="protein sequence ID" value="SDK98836.1"/>
    <property type="molecule type" value="Genomic_DNA"/>
</dbReference>
<dbReference type="RefSeq" id="WP_090754118.1">
    <property type="nucleotide sequence ID" value="NZ_FNGE01000005.1"/>
</dbReference>
<keyword evidence="3" id="KW-1185">Reference proteome</keyword>
<dbReference type="OrthoDB" id="7775927at2"/>
<gene>
    <name evidence="2" type="ORF">SAMN04487971_10542</name>
</gene>
<feature type="region of interest" description="Disordered" evidence="1">
    <location>
        <begin position="1"/>
        <end position="21"/>
    </location>
</feature>